<reference evidence="2 3" key="1">
    <citation type="submission" date="2018-04" db="EMBL/GenBank/DDBJ databases">
        <title>The genome of golden apple snail Pomacea canaliculata provides insight into stress tolerance and invasive adaptation.</title>
        <authorList>
            <person name="Liu C."/>
            <person name="Liu B."/>
            <person name="Ren Y."/>
            <person name="Zhang Y."/>
            <person name="Wang H."/>
            <person name="Li S."/>
            <person name="Jiang F."/>
            <person name="Yin L."/>
            <person name="Zhang G."/>
            <person name="Qian W."/>
            <person name="Fan W."/>
        </authorList>
    </citation>
    <scope>NUCLEOTIDE SEQUENCE [LARGE SCALE GENOMIC DNA]</scope>
    <source>
        <strain evidence="2">SZHN2017</strain>
        <tissue evidence="2">Muscle</tissue>
    </source>
</reference>
<organism evidence="2 3">
    <name type="scientific">Pomacea canaliculata</name>
    <name type="common">Golden apple snail</name>
    <dbReference type="NCBI Taxonomy" id="400727"/>
    <lineage>
        <taxon>Eukaryota</taxon>
        <taxon>Metazoa</taxon>
        <taxon>Spiralia</taxon>
        <taxon>Lophotrochozoa</taxon>
        <taxon>Mollusca</taxon>
        <taxon>Gastropoda</taxon>
        <taxon>Caenogastropoda</taxon>
        <taxon>Architaenioglossa</taxon>
        <taxon>Ampullarioidea</taxon>
        <taxon>Ampullariidae</taxon>
        <taxon>Pomacea</taxon>
    </lineage>
</organism>
<gene>
    <name evidence="2" type="ORF">C0Q70_05615</name>
</gene>
<protein>
    <submittedName>
        <fullName evidence="2">Uncharacterized protein</fullName>
    </submittedName>
</protein>
<feature type="region of interest" description="Disordered" evidence="1">
    <location>
        <begin position="169"/>
        <end position="191"/>
    </location>
</feature>
<name>A0A2T7PLR8_POMCA</name>
<dbReference type="OrthoDB" id="6145934at2759"/>
<evidence type="ECO:0000313" key="2">
    <source>
        <dbReference type="EMBL" id="PVD34344.1"/>
    </source>
</evidence>
<dbReference type="Proteomes" id="UP000245119">
    <property type="component" value="Linkage Group LG3"/>
</dbReference>
<evidence type="ECO:0000313" key="3">
    <source>
        <dbReference type="Proteomes" id="UP000245119"/>
    </source>
</evidence>
<evidence type="ECO:0000256" key="1">
    <source>
        <dbReference type="SAM" id="MobiDB-lite"/>
    </source>
</evidence>
<feature type="compositionally biased region" description="Polar residues" evidence="1">
    <location>
        <begin position="179"/>
        <end position="191"/>
    </location>
</feature>
<dbReference type="EMBL" id="PZQS01000003">
    <property type="protein sequence ID" value="PVD34344.1"/>
    <property type="molecule type" value="Genomic_DNA"/>
</dbReference>
<accession>A0A2T7PLR8</accession>
<proteinExistence type="predicted"/>
<sequence length="191" mass="21233">MSESPSTGQEMSPEHIGEKKSSVDHFGTYSTKDQFLECVDKTLSKAQGTSVLQHFRPLFNVSIVTEAYNDLCSNETVTQGDEDLSCLVNATALLPCYTEYYNYLFYLSVVKRFGSQERQLPDDVVNTLLCTLAEERRDCEVAALSKCSTKVGEVMQSFYQKTLPAVCQEDESDVRSRSEVSTPSDTTPTSG</sequence>
<keyword evidence="3" id="KW-1185">Reference proteome</keyword>
<comment type="caution">
    <text evidence="2">The sequence shown here is derived from an EMBL/GenBank/DDBJ whole genome shotgun (WGS) entry which is preliminary data.</text>
</comment>
<dbReference type="AlphaFoldDB" id="A0A2T7PLR8"/>